<keyword evidence="3" id="KW-0862">Zinc</keyword>
<keyword evidence="1" id="KW-0479">Metal-binding</keyword>
<dbReference type="GO" id="GO:0006281">
    <property type="term" value="P:DNA repair"/>
    <property type="evidence" value="ECO:0007669"/>
    <property type="project" value="UniProtKB-ARBA"/>
</dbReference>
<dbReference type="Gene3D" id="3.30.40.10">
    <property type="entry name" value="Zinc/RING finger domain, C3HC4 (zinc finger)"/>
    <property type="match status" value="1"/>
</dbReference>
<comment type="caution">
    <text evidence="7">The sequence shown here is derived from an EMBL/GenBank/DDBJ whole genome shotgun (WGS) entry which is preliminary data.</text>
</comment>
<keyword evidence="2 4" id="KW-0863">Zinc-finger</keyword>
<evidence type="ECO:0000256" key="4">
    <source>
        <dbReference type="PROSITE-ProRule" id="PRU00325"/>
    </source>
</evidence>
<dbReference type="InterPro" id="IPR011604">
    <property type="entry name" value="PDDEXK-like_dom_sf"/>
</dbReference>
<sequence length="633" mass="72342">MAKSTKNVEKIKELANKYRDGLNSQERTRYESKLKLIGGEDPYEMVPSVWSEDVCLLPTVTYPDIVNYLVFSPSPYTSDDLKSFKGLDAYNQFVCGWVRDKTSRIMNDKYLVKAKVLHSQRMSEKPLQPWVIADKEGCILGAHCTCMAGLGEACTHVAALLFSIEATVKLRDSKTVTEEKSYWLLPGSVKGVTYKQCREIDFTSAKTMKKKMDTMLDRNCSSVLSTPSHNIKKIIPEPTEEELSTFFKSLHASESKPAILSLISPYAEEFVPKPVTEEFPVVLTELRNESCVYMNYNELFKKCQDIKISVTEEQARSVEIATREQAHSKLWYRFRAGRITASKMKNACCTDPTLPAQSLIKSICYPENYRFSSKATQWGCQHEKYACDIFLDKLKPLHDNIKIEKVGFFINPDVPYIGASPDGIITCDCCGMSVVEIKCPFCDKDATLHEKSDKNFYLTKERDGKLKLDNKHSYYYQVQTQLGVCRLESAYFVVWTEKDLHMEQIMLNLEMWQEICKKSKHIFDTAILPELVGKFYSRLPNSNPLTDVLRNASSKLNSDTSVANDGELTWCFCDQVESGKMICCENQNCKLQWFHYLCLGINCAPRGKWFCPDCRKLPEFQTKRGHGRKLASN</sequence>
<evidence type="ECO:0000259" key="5">
    <source>
        <dbReference type="PROSITE" id="PS50016"/>
    </source>
</evidence>
<reference evidence="7 8" key="1">
    <citation type="submission" date="2024-01" db="EMBL/GenBank/DDBJ databases">
        <title>The genome of the rayed Mediterranean limpet Patella caerulea (Linnaeus, 1758).</title>
        <authorList>
            <person name="Anh-Thu Weber A."/>
            <person name="Halstead-Nussloch G."/>
        </authorList>
    </citation>
    <scope>NUCLEOTIDE SEQUENCE [LARGE SCALE GENOMIC DNA]</scope>
    <source>
        <strain evidence="7">AATW-2023a</strain>
        <tissue evidence="7">Whole specimen</tissue>
    </source>
</reference>
<evidence type="ECO:0000259" key="6">
    <source>
        <dbReference type="PROSITE" id="PS50966"/>
    </source>
</evidence>
<name>A0AAN8JL27_PATCE</name>
<organism evidence="7 8">
    <name type="scientific">Patella caerulea</name>
    <name type="common">Rayed Mediterranean limpet</name>
    <dbReference type="NCBI Taxonomy" id="87958"/>
    <lineage>
        <taxon>Eukaryota</taxon>
        <taxon>Metazoa</taxon>
        <taxon>Spiralia</taxon>
        <taxon>Lophotrochozoa</taxon>
        <taxon>Mollusca</taxon>
        <taxon>Gastropoda</taxon>
        <taxon>Patellogastropoda</taxon>
        <taxon>Patelloidea</taxon>
        <taxon>Patellidae</taxon>
        <taxon>Patella</taxon>
    </lineage>
</organism>
<dbReference type="InterPro" id="IPR011011">
    <property type="entry name" value="Znf_FYVE_PHD"/>
</dbReference>
<evidence type="ECO:0000313" key="7">
    <source>
        <dbReference type="EMBL" id="KAK6176048.1"/>
    </source>
</evidence>
<dbReference type="GO" id="GO:0008270">
    <property type="term" value="F:zinc ion binding"/>
    <property type="evidence" value="ECO:0007669"/>
    <property type="project" value="UniProtKB-KW"/>
</dbReference>
<dbReference type="PROSITE" id="PS50966">
    <property type="entry name" value="ZF_SWIM"/>
    <property type="match status" value="1"/>
</dbReference>
<evidence type="ECO:0000256" key="3">
    <source>
        <dbReference type="ARBA" id="ARBA00022833"/>
    </source>
</evidence>
<dbReference type="InterPro" id="IPR001965">
    <property type="entry name" value="Znf_PHD"/>
</dbReference>
<dbReference type="PROSITE" id="PS01359">
    <property type="entry name" value="ZF_PHD_1"/>
    <property type="match status" value="1"/>
</dbReference>
<dbReference type="CDD" id="cd22343">
    <property type="entry name" value="PDDEXK_lambda_exonuclease-like"/>
    <property type="match status" value="1"/>
</dbReference>
<dbReference type="InterPro" id="IPR019787">
    <property type="entry name" value="Znf_PHD-finger"/>
</dbReference>
<dbReference type="EMBL" id="JAZGQO010000010">
    <property type="protein sequence ID" value="KAK6176048.1"/>
    <property type="molecule type" value="Genomic_DNA"/>
</dbReference>
<dbReference type="SUPFAM" id="SSF52980">
    <property type="entry name" value="Restriction endonuclease-like"/>
    <property type="match status" value="1"/>
</dbReference>
<dbReference type="AlphaFoldDB" id="A0AAN8JL27"/>
<dbReference type="InterPro" id="IPR007527">
    <property type="entry name" value="Znf_SWIM"/>
</dbReference>
<protein>
    <submittedName>
        <fullName evidence="7">Uncharacterized protein</fullName>
    </submittedName>
</protein>
<dbReference type="InterPro" id="IPR019786">
    <property type="entry name" value="Zinc_finger_PHD-type_CS"/>
</dbReference>
<keyword evidence="8" id="KW-1185">Reference proteome</keyword>
<dbReference type="PANTHER" id="PTHR47526">
    <property type="entry name" value="ATP-DEPENDENT DNA HELICASE"/>
    <property type="match status" value="1"/>
</dbReference>
<dbReference type="PROSITE" id="PS50016">
    <property type="entry name" value="ZF_PHD_2"/>
    <property type="match status" value="1"/>
</dbReference>
<dbReference type="Pfam" id="PF09588">
    <property type="entry name" value="YqaJ"/>
    <property type="match status" value="1"/>
</dbReference>
<dbReference type="InterPro" id="IPR011335">
    <property type="entry name" value="Restrct_endonuc-II-like"/>
</dbReference>
<dbReference type="InterPro" id="IPR013083">
    <property type="entry name" value="Znf_RING/FYVE/PHD"/>
</dbReference>
<feature type="domain" description="SWIM-type" evidence="6">
    <location>
        <begin position="129"/>
        <end position="165"/>
    </location>
</feature>
<proteinExistence type="predicted"/>
<feature type="domain" description="PHD-type" evidence="5">
    <location>
        <begin position="568"/>
        <end position="617"/>
    </location>
</feature>
<dbReference type="CDD" id="cd15505">
    <property type="entry name" value="PHD_ING"/>
    <property type="match status" value="1"/>
</dbReference>
<dbReference type="Proteomes" id="UP001347796">
    <property type="component" value="Unassembled WGS sequence"/>
</dbReference>
<gene>
    <name evidence="7" type="ORF">SNE40_014409</name>
</gene>
<dbReference type="SUPFAM" id="SSF57903">
    <property type="entry name" value="FYVE/PHD zinc finger"/>
    <property type="match status" value="1"/>
</dbReference>
<evidence type="ECO:0000313" key="8">
    <source>
        <dbReference type="Proteomes" id="UP001347796"/>
    </source>
</evidence>
<evidence type="ECO:0000256" key="2">
    <source>
        <dbReference type="ARBA" id="ARBA00022771"/>
    </source>
</evidence>
<dbReference type="Gene3D" id="3.90.320.10">
    <property type="match status" value="1"/>
</dbReference>
<dbReference type="PANTHER" id="PTHR47526:SF4">
    <property type="entry name" value="SWIM-TYPE DOMAIN-CONTAINING PROTEIN"/>
    <property type="match status" value="1"/>
</dbReference>
<accession>A0AAN8JL27</accession>
<dbReference type="InterPro" id="IPR019080">
    <property type="entry name" value="YqaJ_viral_recombinase"/>
</dbReference>
<evidence type="ECO:0000256" key="1">
    <source>
        <dbReference type="ARBA" id="ARBA00022723"/>
    </source>
</evidence>
<dbReference type="SMART" id="SM00249">
    <property type="entry name" value="PHD"/>
    <property type="match status" value="1"/>
</dbReference>